<evidence type="ECO:0000256" key="8">
    <source>
        <dbReference type="ARBA" id="ARBA00023016"/>
    </source>
</evidence>
<comment type="catalytic activity">
    <reaction evidence="9 10 13">
        <text>Hydrolysis of proteins in presence of ATP.</text>
        <dbReference type="EC" id="3.4.21.53"/>
    </reaction>
</comment>
<dbReference type="InterPro" id="IPR020568">
    <property type="entry name" value="Ribosomal_Su5_D2-typ_SF"/>
</dbReference>
<feature type="active site" evidence="9 11">
    <location>
        <position position="696"/>
    </location>
</feature>
<dbReference type="AlphaFoldDB" id="A0A7T5VFK7"/>
<dbReference type="InterPro" id="IPR015947">
    <property type="entry name" value="PUA-like_sf"/>
</dbReference>
<dbReference type="SUPFAM" id="SSF54211">
    <property type="entry name" value="Ribosomal protein S5 domain 2-like"/>
    <property type="match status" value="1"/>
</dbReference>
<dbReference type="Gene3D" id="2.30.130.40">
    <property type="entry name" value="LON domain-like"/>
    <property type="match status" value="1"/>
</dbReference>
<dbReference type="GO" id="GO:0034605">
    <property type="term" value="P:cellular response to heat"/>
    <property type="evidence" value="ECO:0007669"/>
    <property type="project" value="UniProtKB-UniRule"/>
</dbReference>
<dbReference type="PRINTS" id="PR00830">
    <property type="entry name" value="ENDOLAPTASE"/>
</dbReference>
<dbReference type="InterPro" id="IPR054594">
    <property type="entry name" value="Lon_lid"/>
</dbReference>
<accession>A0A7T5VFK7</accession>
<dbReference type="NCBIfam" id="TIGR00763">
    <property type="entry name" value="lon"/>
    <property type="match status" value="1"/>
</dbReference>
<dbReference type="CDD" id="cd19500">
    <property type="entry name" value="RecA-like_Lon"/>
    <property type="match status" value="1"/>
</dbReference>
<keyword evidence="5 9" id="KW-0378">Hydrolase</keyword>
<proteinExistence type="evidence at transcript level"/>
<dbReference type="GO" id="GO:0043565">
    <property type="term" value="F:sequence-specific DNA binding"/>
    <property type="evidence" value="ECO:0007669"/>
    <property type="project" value="UniProtKB-UniRule"/>
</dbReference>
<dbReference type="FunFam" id="3.40.50.300:FF:000382">
    <property type="entry name" value="Lon protease homolog 2, peroxisomal"/>
    <property type="match status" value="1"/>
</dbReference>
<dbReference type="InterPro" id="IPR027065">
    <property type="entry name" value="Lon_Prtase"/>
</dbReference>
<dbReference type="InterPro" id="IPR046336">
    <property type="entry name" value="Lon_prtase_N_sf"/>
</dbReference>
<evidence type="ECO:0000313" key="17">
    <source>
        <dbReference type="EMBL" id="QQG66826.1"/>
    </source>
</evidence>
<dbReference type="PROSITE" id="PS01046">
    <property type="entry name" value="LON_SER"/>
    <property type="match status" value="1"/>
</dbReference>
<dbReference type="Gene3D" id="3.40.50.300">
    <property type="entry name" value="P-loop containing nucleotide triphosphate hydrolases"/>
    <property type="match status" value="1"/>
</dbReference>
<dbReference type="GO" id="GO:0004252">
    <property type="term" value="F:serine-type endopeptidase activity"/>
    <property type="evidence" value="ECO:0007669"/>
    <property type="project" value="UniProtKB-UniRule"/>
</dbReference>
<evidence type="ECO:0000259" key="16">
    <source>
        <dbReference type="PROSITE" id="PS51787"/>
    </source>
</evidence>
<dbReference type="PIRSF" id="PIRSF001174">
    <property type="entry name" value="Lon_proteas"/>
    <property type="match status" value="1"/>
</dbReference>
<evidence type="ECO:0000256" key="6">
    <source>
        <dbReference type="ARBA" id="ARBA00022825"/>
    </source>
</evidence>
<evidence type="ECO:0000256" key="3">
    <source>
        <dbReference type="ARBA" id="ARBA00022670"/>
    </source>
</evidence>
<dbReference type="InterPro" id="IPR003593">
    <property type="entry name" value="AAA+_ATPase"/>
</dbReference>
<dbReference type="FunFam" id="1.20.5.5270:FF:000002">
    <property type="entry name" value="Lon protease homolog"/>
    <property type="match status" value="1"/>
</dbReference>
<feature type="active site" evidence="9 11">
    <location>
        <position position="739"/>
    </location>
</feature>
<dbReference type="KEGG" id="dog:HP555_13610"/>
<name>A0A7T5VFK7_9BACT</name>
<gene>
    <name evidence="9 17" type="primary">lon</name>
    <name evidence="17" type="ORF">HP555_13610</name>
</gene>
<dbReference type="Pfam" id="PF02190">
    <property type="entry name" value="LON_substr_bdg"/>
    <property type="match status" value="1"/>
</dbReference>
<dbReference type="HAMAP" id="MF_01973">
    <property type="entry name" value="lon_bact"/>
    <property type="match status" value="1"/>
</dbReference>
<dbReference type="PROSITE" id="PS51786">
    <property type="entry name" value="LON_PROTEOLYTIC"/>
    <property type="match status" value="1"/>
</dbReference>
<keyword evidence="2 9" id="KW-0963">Cytoplasm</keyword>
<dbReference type="SMART" id="SM00382">
    <property type="entry name" value="AAA"/>
    <property type="match status" value="1"/>
</dbReference>
<dbReference type="InterPro" id="IPR003111">
    <property type="entry name" value="Lon_prtase_N"/>
</dbReference>
<protein>
    <recommendedName>
        <fullName evidence="9 10">Lon protease</fullName>
        <ecNumber evidence="9 10">3.4.21.53</ecNumber>
    </recommendedName>
    <alternativeName>
        <fullName evidence="9">ATP-dependent protease La</fullName>
    </alternativeName>
</protein>
<dbReference type="PROSITE" id="PS51787">
    <property type="entry name" value="LON_N"/>
    <property type="match status" value="1"/>
</dbReference>
<keyword evidence="8 9" id="KW-0346">Stress response</keyword>
<evidence type="ECO:0000256" key="5">
    <source>
        <dbReference type="ARBA" id="ARBA00022801"/>
    </source>
</evidence>
<evidence type="ECO:0000256" key="13">
    <source>
        <dbReference type="PROSITE-ProRule" id="PRU01122"/>
    </source>
</evidence>
<dbReference type="Gene3D" id="1.10.8.60">
    <property type="match status" value="1"/>
</dbReference>
<evidence type="ECO:0000259" key="15">
    <source>
        <dbReference type="PROSITE" id="PS51786"/>
    </source>
</evidence>
<sequence>MEQDQQTQQVPPKKVDPAELALPESLPILPLHGFVFYPGMGFPLQVSSETSKQLIDDVLLGDRMMGLVPSRREQVADDDELGPDDLYTIGVVGYLHKLNKAPEGYYQILVSGTKKFAIDEYIDSKPYLRARVVEVPMEIVEDKKIEALLYNIRAQFQKLVSGTELPQELVATINSLTNPFYVAYLVSSQLNLKIEMEQEILEITALHDLLHQVARELNKRLETVEMSKQLQASMKKDMDERQREFFLRQQLQAIRKELGEGDEDKVEVKELQEKVAEKALTPQAREVVDKELARMERIPPSSPEYTVSRNYIDWILDLPWLDSTEDTLDLNKAEADLDQDHYGLKKIKQRIIEFLAVRKLKQDIHGPILCLVGPPGVGKTSLGQSIARTMNRKFVRIALGGVRDEAEIRGHRRTYIGALPGRVIVSLKRAGSNNPVFLLDEIDKLGSDFRGDPSSALLEVLDPEQNSTFTDHYLDIEFDLSRVMFIATANVLDTIPGPLRDRMEVVELSGYTQEEKVAIAERHLLPKQLEAHGLTADDLEISTTAIEALIASYTREAGVRNLERELAAICRGVAAEIARGHVGKNVVTPEKLYDFLGPQRFYPEIKARSWGPGLATGLAWTPVGGQILFIETSKMKGRGGLTLTGKLGEVMRESATAALTYIKSHARELGIDEDVFAEVDLHVHVPEGAIPKDGPSAGVAMVSSLVSLFLGRPVRQDVAMTGEITLRGDVLPVGGIGDKVLAALRAGIREVIVPVLNEKDVLEIPEDIRAGVIFHYPHTIQEVLAIAIEKDEAQG</sequence>
<dbReference type="Proteomes" id="UP000596092">
    <property type="component" value="Chromosome"/>
</dbReference>
<evidence type="ECO:0000256" key="11">
    <source>
        <dbReference type="PIRSR" id="PIRSR001174-1"/>
    </source>
</evidence>
<comment type="induction">
    <text evidence="9">By heat shock.</text>
</comment>
<dbReference type="Pfam" id="PF05362">
    <property type="entry name" value="Lon_C"/>
    <property type="match status" value="1"/>
</dbReference>
<dbReference type="InterPro" id="IPR004815">
    <property type="entry name" value="Lon_bac/euk-typ"/>
</dbReference>
<feature type="domain" description="Lon N-terminal" evidence="16">
    <location>
        <begin position="26"/>
        <end position="221"/>
    </location>
</feature>
<dbReference type="Gene3D" id="3.30.230.10">
    <property type="match status" value="1"/>
</dbReference>
<evidence type="ECO:0000256" key="1">
    <source>
        <dbReference type="ARBA" id="ARBA00004496"/>
    </source>
</evidence>
<dbReference type="GO" id="GO:0005524">
    <property type="term" value="F:ATP binding"/>
    <property type="evidence" value="ECO:0007669"/>
    <property type="project" value="UniProtKB-UniRule"/>
</dbReference>
<dbReference type="InterPro" id="IPR008269">
    <property type="entry name" value="Lon_proteolytic"/>
</dbReference>
<dbReference type="PANTHER" id="PTHR10046">
    <property type="entry name" value="ATP DEPENDENT LON PROTEASE FAMILY MEMBER"/>
    <property type="match status" value="1"/>
</dbReference>
<feature type="domain" description="Lon proteolytic" evidence="15">
    <location>
        <begin position="609"/>
        <end position="790"/>
    </location>
</feature>
<evidence type="ECO:0000256" key="14">
    <source>
        <dbReference type="RuleBase" id="RU000591"/>
    </source>
</evidence>
<dbReference type="Pfam" id="PF00004">
    <property type="entry name" value="AAA"/>
    <property type="match status" value="1"/>
</dbReference>
<evidence type="ECO:0000256" key="7">
    <source>
        <dbReference type="ARBA" id="ARBA00022840"/>
    </source>
</evidence>
<dbReference type="GO" id="GO:0016887">
    <property type="term" value="F:ATP hydrolysis activity"/>
    <property type="evidence" value="ECO:0007669"/>
    <property type="project" value="UniProtKB-UniRule"/>
</dbReference>
<evidence type="ECO:0000256" key="12">
    <source>
        <dbReference type="PIRSR" id="PIRSR001174-2"/>
    </source>
</evidence>
<dbReference type="InterPro" id="IPR027417">
    <property type="entry name" value="P-loop_NTPase"/>
</dbReference>
<organism evidence="17 18">
    <name type="scientific">Desulfobulbus oligotrophicus</name>
    <dbReference type="NCBI Taxonomy" id="1909699"/>
    <lineage>
        <taxon>Bacteria</taxon>
        <taxon>Pseudomonadati</taxon>
        <taxon>Thermodesulfobacteriota</taxon>
        <taxon>Desulfobulbia</taxon>
        <taxon>Desulfobulbales</taxon>
        <taxon>Desulfobulbaceae</taxon>
        <taxon>Desulfobulbus</taxon>
    </lineage>
</organism>
<evidence type="ECO:0000256" key="4">
    <source>
        <dbReference type="ARBA" id="ARBA00022741"/>
    </source>
</evidence>
<comment type="subcellular location">
    <subcellularLocation>
        <location evidence="1 9 10">Cytoplasm</location>
    </subcellularLocation>
</comment>
<comment type="subunit">
    <text evidence="9 10">Homohexamer. Organized in a ring with a central cavity.</text>
</comment>
<dbReference type="InterPro" id="IPR014721">
    <property type="entry name" value="Ribsml_uS5_D2-typ_fold_subgr"/>
</dbReference>
<dbReference type="Gene3D" id="1.20.58.1480">
    <property type="match status" value="1"/>
</dbReference>
<feature type="binding site" evidence="9 12">
    <location>
        <begin position="373"/>
        <end position="380"/>
    </location>
    <ligand>
        <name>ATP</name>
        <dbReference type="ChEBI" id="CHEBI:30616"/>
    </ligand>
</feature>
<dbReference type="InterPro" id="IPR003959">
    <property type="entry name" value="ATPase_AAA_core"/>
</dbReference>
<keyword evidence="4 9" id="KW-0547">Nucleotide-binding</keyword>
<evidence type="ECO:0000256" key="2">
    <source>
        <dbReference type="ARBA" id="ARBA00022490"/>
    </source>
</evidence>
<evidence type="ECO:0000256" key="10">
    <source>
        <dbReference type="PIRNR" id="PIRNR001174"/>
    </source>
</evidence>
<keyword evidence="7 9" id="KW-0067">ATP-binding</keyword>
<dbReference type="Gene3D" id="1.20.5.5270">
    <property type="match status" value="1"/>
</dbReference>
<dbReference type="SUPFAM" id="SSF52540">
    <property type="entry name" value="P-loop containing nucleoside triphosphate hydrolases"/>
    <property type="match status" value="1"/>
</dbReference>
<dbReference type="InterPro" id="IPR008268">
    <property type="entry name" value="Peptidase_S16_AS"/>
</dbReference>
<keyword evidence="18" id="KW-1185">Reference proteome</keyword>
<dbReference type="SMART" id="SM00464">
    <property type="entry name" value="LON"/>
    <property type="match status" value="1"/>
</dbReference>
<dbReference type="Pfam" id="PF22667">
    <property type="entry name" value="Lon_lid"/>
    <property type="match status" value="1"/>
</dbReference>
<dbReference type="InterPro" id="IPR027543">
    <property type="entry name" value="Lon_bac"/>
</dbReference>
<dbReference type="RefSeq" id="WP_199263111.1">
    <property type="nucleotide sequence ID" value="NZ_CP054140.1"/>
</dbReference>
<comment type="similarity">
    <text evidence="9 10 13 14">Belongs to the peptidase S16 family.</text>
</comment>
<dbReference type="GO" id="GO:0004176">
    <property type="term" value="F:ATP-dependent peptidase activity"/>
    <property type="evidence" value="ECO:0007669"/>
    <property type="project" value="UniProtKB-UniRule"/>
</dbReference>
<dbReference type="GO" id="GO:0006515">
    <property type="term" value="P:protein quality control for misfolded or incompletely synthesized proteins"/>
    <property type="evidence" value="ECO:0007669"/>
    <property type="project" value="UniProtKB-UniRule"/>
</dbReference>
<dbReference type="SUPFAM" id="SSF88697">
    <property type="entry name" value="PUA domain-like"/>
    <property type="match status" value="1"/>
</dbReference>
<reference evidence="17 18" key="1">
    <citation type="submission" date="2020-05" db="EMBL/GenBank/DDBJ databases">
        <title>Complete genome of Desulfobulbus oligotrophicus.</title>
        <authorList>
            <person name="Podar M."/>
        </authorList>
    </citation>
    <scope>NUCLEOTIDE SEQUENCE [LARGE SCALE GENOMIC DNA]</scope>
    <source>
        <strain evidence="17 18">Prop6</strain>
    </source>
</reference>
<dbReference type="GO" id="GO:0005737">
    <property type="term" value="C:cytoplasm"/>
    <property type="evidence" value="ECO:0007669"/>
    <property type="project" value="UniProtKB-SubCell"/>
</dbReference>
<dbReference type="EMBL" id="CP054140">
    <property type="protein sequence ID" value="QQG66826.1"/>
    <property type="molecule type" value="Genomic_DNA"/>
</dbReference>
<dbReference type="EC" id="3.4.21.53" evidence="9 10"/>
<keyword evidence="3 9" id="KW-0645">Protease</keyword>
<comment type="function">
    <text evidence="9">ATP-dependent serine protease that mediates the selective degradation of mutant and abnormal proteins as well as certain short-lived regulatory proteins. Required for cellular homeostasis and for survival from DNA damage and developmental changes induced by stress. Degrades polypeptides processively to yield small peptide fragments that are 5 to 10 amino acids long. Binds to DNA in a double-stranded, site-specific manner.</text>
</comment>
<evidence type="ECO:0000313" key="18">
    <source>
        <dbReference type="Proteomes" id="UP000596092"/>
    </source>
</evidence>
<evidence type="ECO:0000256" key="9">
    <source>
        <dbReference type="HAMAP-Rule" id="MF_01973"/>
    </source>
</evidence>
<keyword evidence="6 9" id="KW-0720">Serine protease</keyword>